<dbReference type="GO" id="GO:0046872">
    <property type="term" value="F:metal ion binding"/>
    <property type="evidence" value="ECO:0007669"/>
    <property type="project" value="UniProtKB-KW"/>
</dbReference>
<dbReference type="PROSITE" id="PS51695">
    <property type="entry name" value="SEDOLISIN"/>
    <property type="match status" value="1"/>
</dbReference>
<dbReference type="EnsemblBacteria" id="CAC11520">
    <property type="protein sequence ID" value="CAC11520"/>
    <property type="gene ID" value="CAC11520"/>
</dbReference>
<dbReference type="PANTHER" id="PTHR14218">
    <property type="entry name" value="PROTEASE S8 TRIPEPTIDYL PEPTIDASE I CLN2"/>
    <property type="match status" value="1"/>
</dbReference>
<dbReference type="GO" id="GO:0008240">
    <property type="term" value="F:tripeptidyl-peptidase activity"/>
    <property type="evidence" value="ECO:0007669"/>
    <property type="project" value="TreeGrafter"/>
</dbReference>
<keyword evidence="9" id="KW-1133">Transmembrane helix</keyword>
<keyword evidence="2" id="KW-0645">Protease</keyword>
<evidence type="ECO:0000259" key="10">
    <source>
        <dbReference type="PROSITE" id="PS51695"/>
    </source>
</evidence>
<dbReference type="GO" id="GO:0006508">
    <property type="term" value="P:proteolysis"/>
    <property type="evidence" value="ECO:0007669"/>
    <property type="project" value="UniProtKB-KW"/>
</dbReference>
<dbReference type="InParanoid" id="Q9HL55"/>
<dbReference type="OrthoDB" id="56693at2157"/>
<feature type="domain" description="Peptidase S53" evidence="10">
    <location>
        <begin position="296"/>
        <end position="759"/>
    </location>
</feature>
<keyword evidence="6" id="KW-0106">Calcium</keyword>
<dbReference type="STRING" id="273075.gene:9571595"/>
<evidence type="ECO:0000256" key="1">
    <source>
        <dbReference type="ARBA" id="ARBA00001913"/>
    </source>
</evidence>
<evidence type="ECO:0000256" key="9">
    <source>
        <dbReference type="SAM" id="Phobius"/>
    </source>
</evidence>
<dbReference type="InterPro" id="IPR015366">
    <property type="entry name" value="S53_propep"/>
</dbReference>
<evidence type="ECO:0000256" key="3">
    <source>
        <dbReference type="ARBA" id="ARBA00022723"/>
    </source>
</evidence>
<feature type="transmembrane region" description="Helical" evidence="9">
    <location>
        <begin position="1349"/>
        <end position="1371"/>
    </location>
</feature>
<dbReference type="PANTHER" id="PTHR14218:SF15">
    <property type="entry name" value="TRIPEPTIDYL-PEPTIDASE 1"/>
    <property type="match status" value="1"/>
</dbReference>
<keyword evidence="5" id="KW-0720">Serine protease</keyword>
<dbReference type="Proteomes" id="UP000001024">
    <property type="component" value="Chromosome"/>
</dbReference>
<evidence type="ECO:0000256" key="7">
    <source>
        <dbReference type="ARBA" id="ARBA00023145"/>
    </source>
</evidence>
<dbReference type="InterPro" id="IPR036852">
    <property type="entry name" value="Peptidase_S8/S53_dom_sf"/>
</dbReference>
<feature type="region of interest" description="Disordered" evidence="8">
    <location>
        <begin position="502"/>
        <end position="524"/>
    </location>
</feature>
<keyword evidence="7" id="KW-0865">Zymogen</keyword>
<evidence type="ECO:0000313" key="11">
    <source>
        <dbReference type="EMBL" id="CAC11520.1"/>
    </source>
</evidence>
<organism evidence="11 12">
    <name type="scientific">Thermoplasma acidophilum (strain ATCC 25905 / DSM 1728 / JCM 9062 / NBRC 15155 / AMRC-C165)</name>
    <dbReference type="NCBI Taxonomy" id="273075"/>
    <lineage>
        <taxon>Archaea</taxon>
        <taxon>Methanobacteriati</taxon>
        <taxon>Thermoplasmatota</taxon>
        <taxon>Thermoplasmata</taxon>
        <taxon>Thermoplasmatales</taxon>
        <taxon>Thermoplasmataceae</taxon>
        <taxon>Thermoplasma</taxon>
    </lineage>
</organism>
<dbReference type="GO" id="GO:0004252">
    <property type="term" value="F:serine-type endopeptidase activity"/>
    <property type="evidence" value="ECO:0007669"/>
    <property type="project" value="InterPro"/>
</dbReference>
<dbReference type="SUPFAM" id="SSF52743">
    <property type="entry name" value="Subtilisin-like"/>
    <property type="match status" value="1"/>
</dbReference>
<keyword evidence="3" id="KW-0479">Metal-binding</keyword>
<keyword evidence="9" id="KW-0472">Membrane</keyword>
<dbReference type="SUPFAM" id="SSF54897">
    <property type="entry name" value="Protease propeptides/inhibitors"/>
    <property type="match status" value="1"/>
</dbReference>
<accession>Q9HL55</accession>
<comment type="cofactor">
    <cofactor evidence="1">
        <name>Ca(2+)</name>
        <dbReference type="ChEBI" id="CHEBI:29108"/>
    </cofactor>
</comment>
<dbReference type="Gene3D" id="3.40.50.200">
    <property type="entry name" value="Peptidase S8/S53 domain"/>
    <property type="match status" value="1"/>
</dbReference>
<evidence type="ECO:0000313" key="12">
    <source>
        <dbReference type="Proteomes" id="UP000001024"/>
    </source>
</evidence>
<reference evidence="11 12" key="1">
    <citation type="journal article" date="2000" name="Nature">
        <title>The genome sequence of the thermoacidophilic scavenger Thermoplasma acidophilum.</title>
        <authorList>
            <person name="Ruepp A."/>
            <person name="Graml W."/>
            <person name="Santos-Martinez M.L."/>
            <person name="Koretke K.K."/>
            <person name="Volker C."/>
            <person name="Mewes H.W."/>
            <person name="Frishman D."/>
            <person name="Stocker S."/>
            <person name="Lupas A.N."/>
            <person name="Baumeister W."/>
        </authorList>
    </citation>
    <scope>NUCLEOTIDE SEQUENCE [LARGE SCALE GENOMIC DNA]</scope>
    <source>
        <strain evidence="12">ATCC 25905 / DSM 1728 / JCM 9062 / NBRC 15155 / AMRC-C165</strain>
    </source>
</reference>
<dbReference type="KEGG" id="tac:Ta0376"/>
<gene>
    <name evidence="11" type="ordered locus">Ta0376</name>
</gene>
<evidence type="ECO:0000256" key="6">
    <source>
        <dbReference type="ARBA" id="ARBA00022837"/>
    </source>
</evidence>
<proteinExistence type="predicted"/>
<dbReference type="PaxDb" id="273075-Ta0376"/>
<dbReference type="InterPro" id="IPR023828">
    <property type="entry name" value="Peptidase_S8_Ser-AS"/>
</dbReference>
<dbReference type="EMBL" id="AL445064">
    <property type="protein sequence ID" value="CAC11520.1"/>
    <property type="molecule type" value="Genomic_DNA"/>
</dbReference>
<keyword evidence="12" id="KW-1185">Reference proteome</keyword>
<keyword evidence="9" id="KW-0812">Transmembrane</keyword>
<dbReference type="CDD" id="cd11377">
    <property type="entry name" value="Pro-peptidase_S53"/>
    <property type="match status" value="1"/>
</dbReference>
<dbReference type="eggNOG" id="arCOG03669">
    <property type="taxonomic scope" value="Archaea"/>
</dbReference>
<evidence type="ECO:0000256" key="5">
    <source>
        <dbReference type="ARBA" id="ARBA00022825"/>
    </source>
</evidence>
<keyword evidence="4" id="KW-0378">Hydrolase</keyword>
<dbReference type="Pfam" id="PF09286">
    <property type="entry name" value="Pro-kuma_activ"/>
    <property type="match status" value="1"/>
</dbReference>
<name>Q9HL55_THEAC</name>
<evidence type="ECO:0000256" key="8">
    <source>
        <dbReference type="SAM" id="MobiDB-lite"/>
    </source>
</evidence>
<dbReference type="SMART" id="SM00944">
    <property type="entry name" value="Pro-kuma_activ"/>
    <property type="match status" value="1"/>
</dbReference>
<dbReference type="PROSITE" id="PS00138">
    <property type="entry name" value="SUBTILASE_SER"/>
    <property type="match status" value="1"/>
</dbReference>
<sequence>MKTRNLALAIAVLTVVAVSIMAFSVAGSGINPKPVNVQSAENQPLSPITDFSLNSNFQNTSSGYALVPDNSVYSPSAMISVFISFKPQGDLQGYVRDLYTPSSPYYHQFLTASQIGNRFGLNQNTYNEFVQYFESYGLSVSQSQTRLDLYLTGSVAQFSAAFHTKIQAFRYQYTSNGLWNPLFGNESALPGSISYSQPFFAATGDLMLPSSLEPYISGISGLNGLFAQPDIALPYGMSPSIAYAIANGNNGADGGTTYLASLDNIQNLTYANYTWATAQSVGPVLGFPYDLGNYQFIFPSTMHMLTGAENLWNGQYALRESPDLGQGITVAVIEVGFPIPSDMAQFSQQVFGNANQLPDRLTYIGVGIPSLSEGINDGLVYGWTLETSLDIEYIAAMAPMAHIDVVAVPNPEFSSFDNAYQFIAQYLVNNDPISAIPSGNVIFGPTSGATNITITSNSYGAPEWEAVFEGSPMYVTVEDQLLAQLNAVGVTNFFASGDEGSNGMAASPTMPSQSPYATSVGGGQTTAESNGVEFPVTSTIVNYSFFGLTIPMYVAQATGLASFTYWSYGAGLEGTFKGEVGGGFGESVMEQQPWYEAGVDVYETGALIDPIVSGPAAFNMSVYAFGTWNLFYGGTSFATPITAAEWALIEEQAAMLPSANPRMGNINGLLFEAHNAYNANVPGIVDPFVDMMNIGEGFNYGPMNDYSWYLFNLSISEPSDPVLPGWYATLFNPAGSGWNFLQGLGFINAAAMSKDVIGTVSEEGYALINPAFSVMMVTPSGLSAFTTLTSGQTYTFRIVTSTGAIAGDNYLIDAFSGGSMEQIMPNATGYFNYTPSYTALSFIGNATEYGYFLVSVMNSPVAMPAWAFQQFGVSQPMASGNLVLTVTNPEGVAETGTVEIPMFTTGLTGFYNTYGIGPAEVMLNGQPVASAVVSEISVNVSQFFLIDPTMPVSSYAPGVTVGHFLTDARGNFVFWIDALLAETNGTLLTQVVQLRATYNGLVSNTVTVYIEPQAGDFIPSVNYVPGQYVSDVVDFADMKYVNYVNVSIGSMPGQYVNVSYPPMFFDARANATVSGILNGYVPFNFTVLPPPGQTIMLNMTASGINDLSFSFSFFGFTFIIYDIQHPIVWHYAILISNPGPDPTSSIAASQNGIVSGDLNIAYSSSWLGSGLTGKLQVYGSSGNLIYTFTGSSGNAMINTENLNDGYYYAVYTVQTPTGLSRSSGYGFFVYNDAYNLEKNITDVQKAVSSYSSSGVQASSVSVQLSTISSLMNQYNSSLANLNSLQAQATALYEGGVINASLYNLVQTQISSYKAALQTYHGDIVSLEEQLNSAHANKETGLFGGYSHSLIGLFSGIIAAVIAAIVSIAVIVPRKKDRKQ</sequence>
<protein>
    <recommendedName>
        <fullName evidence="10">Peptidase S53 domain-containing protein</fullName>
    </recommendedName>
</protein>
<dbReference type="InterPro" id="IPR030400">
    <property type="entry name" value="Sedolisin_dom"/>
</dbReference>
<dbReference type="HOGENOM" id="CLU_255700_0_0_2"/>
<evidence type="ECO:0000256" key="2">
    <source>
        <dbReference type="ARBA" id="ARBA00022670"/>
    </source>
</evidence>
<dbReference type="InterPro" id="IPR050819">
    <property type="entry name" value="Tripeptidyl-peptidase_I"/>
</dbReference>
<evidence type="ECO:0000256" key="4">
    <source>
        <dbReference type="ARBA" id="ARBA00022801"/>
    </source>
</evidence>
<dbReference type="RefSeq" id="WP_010900805.1">
    <property type="nucleotide sequence ID" value="NC_002578.1"/>
</dbReference>